<evidence type="ECO:0000313" key="4">
    <source>
        <dbReference type="EMBL" id="CAL4798346.1"/>
    </source>
</evidence>
<feature type="compositionally biased region" description="Acidic residues" evidence="1">
    <location>
        <begin position="141"/>
        <end position="154"/>
    </location>
</feature>
<dbReference type="EMBL" id="CAMXCT010005001">
    <property type="protein sequence ID" value="CAI4011034.1"/>
    <property type="molecule type" value="Genomic_DNA"/>
</dbReference>
<organism evidence="2">
    <name type="scientific">Cladocopium goreaui</name>
    <dbReference type="NCBI Taxonomy" id="2562237"/>
    <lineage>
        <taxon>Eukaryota</taxon>
        <taxon>Sar</taxon>
        <taxon>Alveolata</taxon>
        <taxon>Dinophyceae</taxon>
        <taxon>Suessiales</taxon>
        <taxon>Symbiodiniaceae</taxon>
        <taxon>Cladocopium</taxon>
    </lineage>
</organism>
<dbReference type="Proteomes" id="UP001152797">
    <property type="component" value="Unassembled WGS sequence"/>
</dbReference>
<dbReference type="EMBL" id="CAMXCT020005001">
    <property type="protein sequence ID" value="CAL1164409.1"/>
    <property type="molecule type" value="Genomic_DNA"/>
</dbReference>
<gene>
    <name evidence="2" type="ORF">C1SCF055_LOCUS36241</name>
</gene>
<evidence type="ECO:0000313" key="2">
    <source>
        <dbReference type="EMBL" id="CAI4011034.1"/>
    </source>
</evidence>
<name>A0A9P1DIL0_9DINO</name>
<dbReference type="OrthoDB" id="10615872at2759"/>
<dbReference type="AlphaFoldDB" id="A0A9P1DIL0"/>
<feature type="region of interest" description="Disordered" evidence="1">
    <location>
        <begin position="134"/>
        <end position="154"/>
    </location>
</feature>
<protein>
    <submittedName>
        <fullName evidence="4">Ribosome biogenesis protein NOP53</fullName>
    </submittedName>
</protein>
<reference evidence="3" key="2">
    <citation type="submission" date="2024-04" db="EMBL/GenBank/DDBJ databases">
        <authorList>
            <person name="Chen Y."/>
            <person name="Shah S."/>
            <person name="Dougan E. K."/>
            <person name="Thang M."/>
            <person name="Chan C."/>
        </authorList>
    </citation>
    <scope>NUCLEOTIDE SEQUENCE [LARGE SCALE GENOMIC DNA]</scope>
</reference>
<evidence type="ECO:0000313" key="3">
    <source>
        <dbReference type="EMBL" id="CAL1164409.1"/>
    </source>
</evidence>
<evidence type="ECO:0000313" key="5">
    <source>
        <dbReference type="Proteomes" id="UP001152797"/>
    </source>
</evidence>
<dbReference type="EMBL" id="CAMXCT030005001">
    <property type="protein sequence ID" value="CAL4798346.1"/>
    <property type="molecule type" value="Genomic_DNA"/>
</dbReference>
<comment type="caution">
    <text evidence="2">The sequence shown here is derived from an EMBL/GenBank/DDBJ whole genome shotgun (WGS) entry which is preliminary data.</text>
</comment>
<keyword evidence="5" id="KW-1185">Reference proteome</keyword>
<proteinExistence type="predicted"/>
<reference evidence="2" key="1">
    <citation type="submission" date="2022-10" db="EMBL/GenBank/DDBJ databases">
        <authorList>
            <person name="Chen Y."/>
            <person name="Dougan E. K."/>
            <person name="Chan C."/>
            <person name="Rhodes N."/>
            <person name="Thang M."/>
        </authorList>
    </citation>
    <scope>NUCLEOTIDE SEQUENCE</scope>
</reference>
<evidence type="ECO:0000256" key="1">
    <source>
        <dbReference type="SAM" id="MobiDB-lite"/>
    </source>
</evidence>
<sequence length="154" mass="17912">MLLYHCGIIMYIMCQSRRQEMKEAMQDVVRAKLESVRVELEGEEASHAMDTSSGKRNKVMKTIEKIKRKKQSAKQAKVDRKLLRAAKEQGAIKSIKVVREILEGKKKTAFRPDGAERRRDKRVRVAREKRERLGFSKVDGAGEEYEDEEQEEDE</sequence>
<accession>A0A9P1DIL0</accession>